<dbReference type="Gene3D" id="3.40.190.290">
    <property type="match status" value="1"/>
</dbReference>
<evidence type="ECO:0000313" key="7">
    <source>
        <dbReference type="Proteomes" id="UP000006251"/>
    </source>
</evidence>
<dbReference type="FunFam" id="1.10.10.10:FF:000001">
    <property type="entry name" value="LysR family transcriptional regulator"/>
    <property type="match status" value="1"/>
</dbReference>
<dbReference type="Gene3D" id="1.10.10.10">
    <property type="entry name" value="Winged helix-like DNA-binding domain superfamily/Winged helix DNA-binding domain"/>
    <property type="match status" value="1"/>
</dbReference>
<dbReference type="STRING" id="1121922.GCA_000428905_00600"/>
<gene>
    <name evidence="6" type="ORF">GPAL_1282</name>
</gene>
<accession>K6ZXW2</accession>
<comment type="similarity">
    <text evidence="1">Belongs to the LysR transcriptional regulatory family.</text>
</comment>
<keyword evidence="3" id="KW-0238">DNA-binding</keyword>
<evidence type="ECO:0000259" key="5">
    <source>
        <dbReference type="PROSITE" id="PS50931"/>
    </source>
</evidence>
<dbReference type="EMBL" id="BAEQ01000023">
    <property type="protein sequence ID" value="GAC28155.1"/>
    <property type="molecule type" value="Genomic_DNA"/>
</dbReference>
<dbReference type="SUPFAM" id="SSF46785">
    <property type="entry name" value="Winged helix' DNA-binding domain"/>
    <property type="match status" value="1"/>
</dbReference>
<sequence>MVTIKNLQAFVELAKCQSFAEAAEKRHISQPALSSAIKKMEQQLGGALFSRSTRSVKLTPEGASFLPVARRLLDDWENAVGDVKQLFKLEKGLLTIASMPSFAEGKLPDLLAYFGYAQPNIGIRVHDVVMELVIDSVLSDRAELGFVFEPEDKEALNFYPMFNDEFVLIMPPNHPLTSGSEISIEDVIEYPFVSMNRGSTMRKWVDDELVNNKQKISIAVEASQFSTIGNLVYSGMGIAIVPAMVQKQMQAKGCVSEKVTGLNIVKQVGLITPKSRSLSTAAQAFIASLDLGL</sequence>
<keyword evidence="2" id="KW-0805">Transcription regulation</keyword>
<dbReference type="PANTHER" id="PTHR30419:SF30">
    <property type="entry name" value="LYSR FAMILY TRANSCRIPTIONAL REGULATOR"/>
    <property type="match status" value="1"/>
</dbReference>
<dbReference type="Proteomes" id="UP000006251">
    <property type="component" value="Unassembled WGS sequence"/>
</dbReference>
<comment type="caution">
    <text evidence="6">The sequence shown here is derived from an EMBL/GenBank/DDBJ whole genome shotgun (WGS) entry which is preliminary data.</text>
</comment>
<name>K6ZXW2_9ALTE</name>
<dbReference type="SUPFAM" id="SSF53850">
    <property type="entry name" value="Periplasmic binding protein-like II"/>
    <property type="match status" value="1"/>
</dbReference>
<dbReference type="PRINTS" id="PR00039">
    <property type="entry name" value="HTHLYSR"/>
</dbReference>
<dbReference type="AlphaFoldDB" id="K6ZXW2"/>
<dbReference type="InterPro" id="IPR036390">
    <property type="entry name" value="WH_DNA-bd_sf"/>
</dbReference>
<dbReference type="PROSITE" id="PS50931">
    <property type="entry name" value="HTH_LYSR"/>
    <property type="match status" value="1"/>
</dbReference>
<evidence type="ECO:0000256" key="4">
    <source>
        <dbReference type="ARBA" id="ARBA00023163"/>
    </source>
</evidence>
<reference evidence="7" key="1">
    <citation type="journal article" date="2014" name="Environ. Microbiol.">
        <title>Comparative genomics of the marine bacterial genus Glaciecola reveals the high degree of genomic diversity and genomic characteristic for cold adaptation.</title>
        <authorList>
            <person name="Qin Q.L."/>
            <person name="Xie B.B."/>
            <person name="Yu Y."/>
            <person name="Shu Y.L."/>
            <person name="Rong J.C."/>
            <person name="Zhang Y.J."/>
            <person name="Zhao D.L."/>
            <person name="Chen X.L."/>
            <person name="Zhang X.Y."/>
            <person name="Chen B."/>
            <person name="Zhou B.C."/>
            <person name="Zhang Y.Z."/>
        </authorList>
    </citation>
    <scope>NUCLEOTIDE SEQUENCE [LARGE SCALE GENOMIC DNA]</scope>
    <source>
        <strain evidence="7">ACAM 615</strain>
    </source>
</reference>
<evidence type="ECO:0000256" key="3">
    <source>
        <dbReference type="ARBA" id="ARBA00023125"/>
    </source>
</evidence>
<dbReference type="Pfam" id="PF03466">
    <property type="entry name" value="LysR_substrate"/>
    <property type="match status" value="1"/>
</dbReference>
<organism evidence="6 7">
    <name type="scientific">Brumicola pallidula DSM 14239 = ACAM 615</name>
    <dbReference type="NCBI Taxonomy" id="1121922"/>
    <lineage>
        <taxon>Bacteria</taxon>
        <taxon>Pseudomonadati</taxon>
        <taxon>Pseudomonadota</taxon>
        <taxon>Gammaproteobacteria</taxon>
        <taxon>Alteromonadales</taxon>
        <taxon>Alteromonadaceae</taxon>
        <taxon>Brumicola</taxon>
    </lineage>
</organism>
<evidence type="ECO:0000256" key="1">
    <source>
        <dbReference type="ARBA" id="ARBA00009437"/>
    </source>
</evidence>
<dbReference type="InterPro" id="IPR000847">
    <property type="entry name" value="LysR_HTH_N"/>
</dbReference>
<dbReference type="GO" id="GO:0003677">
    <property type="term" value="F:DNA binding"/>
    <property type="evidence" value="ECO:0007669"/>
    <property type="project" value="UniProtKB-KW"/>
</dbReference>
<dbReference type="GO" id="GO:0005829">
    <property type="term" value="C:cytosol"/>
    <property type="evidence" value="ECO:0007669"/>
    <property type="project" value="TreeGrafter"/>
</dbReference>
<evidence type="ECO:0000256" key="2">
    <source>
        <dbReference type="ARBA" id="ARBA00023015"/>
    </source>
</evidence>
<dbReference type="GO" id="GO:0003700">
    <property type="term" value="F:DNA-binding transcription factor activity"/>
    <property type="evidence" value="ECO:0007669"/>
    <property type="project" value="InterPro"/>
</dbReference>
<dbReference type="CDD" id="cd08440">
    <property type="entry name" value="PBP2_LTTR_like_4"/>
    <property type="match status" value="1"/>
</dbReference>
<feature type="domain" description="HTH lysR-type" evidence="5">
    <location>
        <begin position="2"/>
        <end position="59"/>
    </location>
</feature>
<dbReference type="InterPro" id="IPR036388">
    <property type="entry name" value="WH-like_DNA-bd_sf"/>
</dbReference>
<dbReference type="InterPro" id="IPR005119">
    <property type="entry name" value="LysR_subst-bd"/>
</dbReference>
<evidence type="ECO:0000313" key="6">
    <source>
        <dbReference type="EMBL" id="GAC28155.1"/>
    </source>
</evidence>
<keyword evidence="7" id="KW-1185">Reference proteome</keyword>
<dbReference type="Pfam" id="PF00126">
    <property type="entry name" value="HTH_1"/>
    <property type="match status" value="1"/>
</dbReference>
<dbReference type="InterPro" id="IPR050950">
    <property type="entry name" value="HTH-type_LysR_regulators"/>
</dbReference>
<keyword evidence="4" id="KW-0804">Transcription</keyword>
<protein>
    <submittedName>
        <fullName evidence="6">Probable transcriptional regulator</fullName>
    </submittedName>
</protein>
<proteinExistence type="inferred from homology"/>
<dbReference type="PANTHER" id="PTHR30419">
    <property type="entry name" value="HTH-TYPE TRANSCRIPTIONAL REGULATOR YBHD"/>
    <property type="match status" value="1"/>
</dbReference>
<dbReference type="OrthoDB" id="155872at2"/>
<dbReference type="RefSeq" id="WP_006010133.1">
    <property type="nucleotide sequence ID" value="NZ_BAEQ01000023.1"/>
</dbReference>